<dbReference type="AlphaFoldDB" id="A0A6A6B945"/>
<evidence type="ECO:0000313" key="4">
    <source>
        <dbReference type="Proteomes" id="UP000799438"/>
    </source>
</evidence>
<keyword evidence="4" id="KW-1185">Reference proteome</keyword>
<dbReference type="GeneID" id="54296682"/>
<dbReference type="PANTHER" id="PTHR35041">
    <property type="entry name" value="MEDIATOR OF RNA POLYMERASE II TRANSCRIPTION SUBUNIT 1"/>
    <property type="match status" value="1"/>
</dbReference>
<feature type="transmembrane region" description="Helical" evidence="2">
    <location>
        <begin position="610"/>
        <end position="631"/>
    </location>
</feature>
<evidence type="ECO:0000256" key="2">
    <source>
        <dbReference type="SAM" id="Phobius"/>
    </source>
</evidence>
<dbReference type="OrthoDB" id="5322539at2759"/>
<evidence type="ECO:0000256" key="1">
    <source>
        <dbReference type="SAM" id="MobiDB-lite"/>
    </source>
</evidence>
<protein>
    <submittedName>
        <fullName evidence="3">Uncharacterized protein</fullName>
    </submittedName>
</protein>
<reference evidence="3" key="1">
    <citation type="journal article" date="2020" name="Stud. Mycol.">
        <title>101 Dothideomycetes genomes: a test case for predicting lifestyles and emergence of pathogens.</title>
        <authorList>
            <person name="Haridas S."/>
            <person name="Albert R."/>
            <person name="Binder M."/>
            <person name="Bloem J."/>
            <person name="Labutti K."/>
            <person name="Salamov A."/>
            <person name="Andreopoulos B."/>
            <person name="Baker S."/>
            <person name="Barry K."/>
            <person name="Bills G."/>
            <person name="Bluhm B."/>
            <person name="Cannon C."/>
            <person name="Castanera R."/>
            <person name="Culley D."/>
            <person name="Daum C."/>
            <person name="Ezra D."/>
            <person name="Gonzalez J."/>
            <person name="Henrissat B."/>
            <person name="Kuo A."/>
            <person name="Liang C."/>
            <person name="Lipzen A."/>
            <person name="Lutzoni F."/>
            <person name="Magnuson J."/>
            <person name="Mondo S."/>
            <person name="Nolan M."/>
            <person name="Ohm R."/>
            <person name="Pangilinan J."/>
            <person name="Park H.-J."/>
            <person name="Ramirez L."/>
            <person name="Alfaro M."/>
            <person name="Sun H."/>
            <person name="Tritt A."/>
            <person name="Yoshinaga Y."/>
            <person name="Zwiers L.-H."/>
            <person name="Turgeon B."/>
            <person name="Goodwin S."/>
            <person name="Spatafora J."/>
            <person name="Crous P."/>
            <person name="Grigoriev I."/>
        </authorList>
    </citation>
    <scope>NUCLEOTIDE SEQUENCE</scope>
    <source>
        <strain evidence="3">CBS 121167</strain>
    </source>
</reference>
<keyword evidence="2" id="KW-1133">Transmembrane helix</keyword>
<dbReference type="PANTHER" id="PTHR35041:SF6">
    <property type="entry name" value="FORMYLMETHIONINE DEFORMYLASE-LIKE PROTEIN-RELATED"/>
    <property type="match status" value="1"/>
</dbReference>
<dbReference type="EMBL" id="ML995491">
    <property type="protein sequence ID" value="KAF2139835.1"/>
    <property type="molecule type" value="Genomic_DNA"/>
</dbReference>
<evidence type="ECO:0000313" key="3">
    <source>
        <dbReference type="EMBL" id="KAF2139835.1"/>
    </source>
</evidence>
<keyword evidence="2" id="KW-0812">Transmembrane</keyword>
<keyword evidence="2" id="KW-0472">Membrane</keyword>
<organism evidence="3 4">
    <name type="scientific">Aplosporella prunicola CBS 121167</name>
    <dbReference type="NCBI Taxonomy" id="1176127"/>
    <lineage>
        <taxon>Eukaryota</taxon>
        <taxon>Fungi</taxon>
        <taxon>Dikarya</taxon>
        <taxon>Ascomycota</taxon>
        <taxon>Pezizomycotina</taxon>
        <taxon>Dothideomycetes</taxon>
        <taxon>Dothideomycetes incertae sedis</taxon>
        <taxon>Botryosphaeriales</taxon>
        <taxon>Aplosporellaceae</taxon>
        <taxon>Aplosporella</taxon>
    </lineage>
</organism>
<name>A0A6A6B945_9PEZI</name>
<dbReference type="RefSeq" id="XP_033395548.1">
    <property type="nucleotide sequence ID" value="XM_033539186.1"/>
</dbReference>
<feature type="transmembrane region" description="Helical" evidence="2">
    <location>
        <begin position="85"/>
        <end position="109"/>
    </location>
</feature>
<proteinExistence type="predicted"/>
<feature type="region of interest" description="Disordered" evidence="1">
    <location>
        <begin position="1"/>
        <end position="61"/>
    </location>
</feature>
<accession>A0A6A6B945</accession>
<gene>
    <name evidence="3" type="ORF">K452DRAFT_274310</name>
</gene>
<feature type="transmembrane region" description="Helical" evidence="2">
    <location>
        <begin position="129"/>
        <end position="149"/>
    </location>
</feature>
<dbReference type="Proteomes" id="UP000799438">
    <property type="component" value="Unassembled WGS sequence"/>
</dbReference>
<sequence length="722" mass="80478">MPLTTGEAAPHPYDGSTRSRSDSELEPPQTTNHSRSLFSNDGRPPSPAEHVSPSGAPLIHKNPMTKSEIETTGTCLKSSLWNLHLLAPIMMMVTFLLGIAFSLGHHFYYTWLDGQIVLSTNRQQWALRFGNVFAFLAKVCFCSAAQIAFTQWLWRTVRREYISIRGIDAAFSLNETLLSFLNLEMLLKIRVGALLAVVIWCIPLIALVTPATLSVKAGSHQSISLANVRVPLMPQNILLNPLSATLQDDSKTALSKWVSLDISLMGIVLVALNDNSPQLAELIQSTATTGQVFNIPSPFKEGNSSYSVEFIAPKVECEESSPEVARNTTISAVISMNHTIGGSKQENPYPFNISGIDFEQLINYRGYQYYPLKMLYNSESIKYFALIPFESAADPVQETVSSLDETTYKTEKNELRVIIEDHDPVTNDVRPSSITCQLWNATWKVNVTTRDNIQTVKPTEIKLLNTVLNTLTSWTLNPNDKSWVEERRKSPTNLTQALYTSFFTGITKPLLGHIVAVTEYNTNDTQRTTTIGETVLTGSDEYVAMFQNTDSGVNNTLKETHKPLKIMIEEYAQNVTLNLMTSDYFSTTIERPVSREERVTVYTYEQKNLLIAYGAATICTLLTISMGAYAFRSNGISYNSMVSTIICTTQNPDIREVVGDRTLGCQPLAEDIAQTKLRFGIVQKRSYSHDGFDESHIGFGVEGTVSPLRAPRKISEQKLEIH</sequence>
<feature type="transmembrane region" description="Helical" evidence="2">
    <location>
        <begin position="191"/>
        <end position="213"/>
    </location>
</feature>
<feature type="compositionally biased region" description="Polar residues" evidence="1">
    <location>
        <begin position="28"/>
        <end position="39"/>
    </location>
</feature>